<comment type="caution">
    <text evidence="6">The sequence shown here is derived from an EMBL/GenBank/DDBJ whole genome shotgun (WGS) entry which is preliminary data.</text>
</comment>
<reference evidence="6 7" key="1">
    <citation type="journal article" date="2021" name="Sci. Rep.">
        <title>The distribution of antibiotic resistance genes in chicken gut microbiota commensals.</title>
        <authorList>
            <person name="Juricova H."/>
            <person name="Matiasovicova J."/>
            <person name="Kubasova T."/>
            <person name="Cejkova D."/>
            <person name="Rychlik I."/>
        </authorList>
    </citation>
    <scope>NUCLEOTIDE SEQUENCE [LARGE SCALE GENOMIC DNA]</scope>
    <source>
        <strain evidence="6 7">An537</strain>
    </source>
</reference>
<keyword evidence="2" id="KW-0805">Transcription regulation</keyword>
<evidence type="ECO:0000256" key="2">
    <source>
        <dbReference type="ARBA" id="ARBA00023015"/>
    </source>
</evidence>
<accession>A0ABS2GFG3</accession>
<keyword evidence="3" id="KW-0238">DNA-binding</keyword>
<sequence>MELKQLESFVAVVKYGSFTKAAEALFISQPSISSHLRALETSLDTTLLIRTTKSLRVTPRGYELYDWACQLLRDRDHLMARWQQADAKEIHIEASTIPSTYFLPRILPEFCRRYPHIPFTIRQSVSHEVIEHLRHGDNQVGFTGLHIPDEALAYTPVMTDTLVLITPPSEAFRHLPKTVDTAVSLLAKNYIILRSKGSGSLDVANTVLDALPLDRNQLKLTAHISDPEAIKNLVVNGLGVSIISETAVDYYRDQGRLLTFPLPDEVATRYLYLVYRKHDTLSSYVRAFIEYVNEISL</sequence>
<dbReference type="PRINTS" id="PR00039">
    <property type="entry name" value="HTHLYSR"/>
</dbReference>
<dbReference type="Pfam" id="PF00126">
    <property type="entry name" value="HTH_1"/>
    <property type="match status" value="1"/>
</dbReference>
<dbReference type="InterPro" id="IPR047788">
    <property type="entry name" value="LysR-like_Sec_metab"/>
</dbReference>
<evidence type="ECO:0000256" key="1">
    <source>
        <dbReference type="ARBA" id="ARBA00009437"/>
    </source>
</evidence>
<organism evidence="6 7">
    <name type="scientific">Veillonella magna</name>
    <dbReference type="NCBI Taxonomy" id="464322"/>
    <lineage>
        <taxon>Bacteria</taxon>
        <taxon>Bacillati</taxon>
        <taxon>Bacillota</taxon>
        <taxon>Negativicutes</taxon>
        <taxon>Veillonellales</taxon>
        <taxon>Veillonellaceae</taxon>
        <taxon>Veillonella</taxon>
    </lineage>
</organism>
<proteinExistence type="inferred from homology"/>
<dbReference type="SUPFAM" id="SSF53850">
    <property type="entry name" value="Periplasmic binding protein-like II"/>
    <property type="match status" value="1"/>
</dbReference>
<keyword evidence="7" id="KW-1185">Reference proteome</keyword>
<dbReference type="Gene3D" id="3.40.190.290">
    <property type="match status" value="1"/>
</dbReference>
<evidence type="ECO:0000313" key="6">
    <source>
        <dbReference type="EMBL" id="MBM6912577.1"/>
    </source>
</evidence>
<comment type="similarity">
    <text evidence="1">Belongs to the LysR transcriptional regulatory family.</text>
</comment>
<evidence type="ECO:0000313" key="7">
    <source>
        <dbReference type="Proteomes" id="UP000707138"/>
    </source>
</evidence>
<dbReference type="SUPFAM" id="SSF46785">
    <property type="entry name" value="Winged helix' DNA-binding domain"/>
    <property type="match status" value="1"/>
</dbReference>
<dbReference type="InterPro" id="IPR005119">
    <property type="entry name" value="LysR_subst-bd"/>
</dbReference>
<dbReference type="NCBIfam" id="NF040786">
    <property type="entry name" value="LysR_Sec_metab"/>
    <property type="match status" value="1"/>
</dbReference>
<keyword evidence="4" id="KW-0804">Transcription</keyword>
<name>A0ABS2GFG3_9FIRM</name>
<dbReference type="Pfam" id="PF03466">
    <property type="entry name" value="LysR_substrate"/>
    <property type="match status" value="1"/>
</dbReference>
<dbReference type="InterPro" id="IPR036388">
    <property type="entry name" value="WH-like_DNA-bd_sf"/>
</dbReference>
<dbReference type="InterPro" id="IPR036390">
    <property type="entry name" value="WH_DNA-bd_sf"/>
</dbReference>
<dbReference type="Proteomes" id="UP000707138">
    <property type="component" value="Unassembled WGS sequence"/>
</dbReference>
<gene>
    <name evidence="6" type="ORF">H6A01_04470</name>
</gene>
<dbReference type="EMBL" id="JACJLA010000006">
    <property type="protein sequence ID" value="MBM6912577.1"/>
    <property type="molecule type" value="Genomic_DNA"/>
</dbReference>
<evidence type="ECO:0000256" key="4">
    <source>
        <dbReference type="ARBA" id="ARBA00023163"/>
    </source>
</evidence>
<protein>
    <submittedName>
        <fullName evidence="6">LysR family transcriptional regulator</fullName>
    </submittedName>
</protein>
<evidence type="ECO:0000256" key="3">
    <source>
        <dbReference type="ARBA" id="ARBA00023125"/>
    </source>
</evidence>
<dbReference type="Gene3D" id="1.10.10.10">
    <property type="entry name" value="Winged helix-like DNA-binding domain superfamily/Winged helix DNA-binding domain"/>
    <property type="match status" value="1"/>
</dbReference>
<dbReference type="PROSITE" id="PS50931">
    <property type="entry name" value="HTH_LYSR"/>
    <property type="match status" value="1"/>
</dbReference>
<dbReference type="PANTHER" id="PTHR30126">
    <property type="entry name" value="HTH-TYPE TRANSCRIPTIONAL REGULATOR"/>
    <property type="match status" value="1"/>
</dbReference>
<dbReference type="InterPro" id="IPR000847">
    <property type="entry name" value="LysR_HTH_N"/>
</dbReference>
<dbReference type="RefSeq" id="WP_028254864.1">
    <property type="nucleotide sequence ID" value="NZ_JACJLA010000006.1"/>
</dbReference>
<evidence type="ECO:0000259" key="5">
    <source>
        <dbReference type="PROSITE" id="PS50931"/>
    </source>
</evidence>
<feature type="domain" description="HTH lysR-type" evidence="5">
    <location>
        <begin position="1"/>
        <end position="58"/>
    </location>
</feature>
<dbReference type="PANTHER" id="PTHR30126:SF40">
    <property type="entry name" value="HTH-TYPE TRANSCRIPTIONAL REGULATOR GLTR"/>
    <property type="match status" value="1"/>
</dbReference>